<comment type="caution">
    <text evidence="1">The sequence shown here is derived from an EMBL/GenBank/DDBJ whole genome shotgun (WGS) entry which is preliminary data.</text>
</comment>
<keyword evidence="2" id="KW-1185">Reference proteome</keyword>
<protein>
    <submittedName>
        <fullName evidence="1">Uncharacterized protein</fullName>
    </submittedName>
</protein>
<dbReference type="Proteomes" id="UP000276133">
    <property type="component" value="Unassembled WGS sequence"/>
</dbReference>
<dbReference type="AlphaFoldDB" id="A0A3M7SF17"/>
<accession>A0A3M7SF17</accession>
<organism evidence="1 2">
    <name type="scientific">Brachionus plicatilis</name>
    <name type="common">Marine rotifer</name>
    <name type="synonym">Brachionus muelleri</name>
    <dbReference type="NCBI Taxonomy" id="10195"/>
    <lineage>
        <taxon>Eukaryota</taxon>
        <taxon>Metazoa</taxon>
        <taxon>Spiralia</taxon>
        <taxon>Gnathifera</taxon>
        <taxon>Rotifera</taxon>
        <taxon>Eurotatoria</taxon>
        <taxon>Monogononta</taxon>
        <taxon>Pseudotrocha</taxon>
        <taxon>Ploima</taxon>
        <taxon>Brachionidae</taxon>
        <taxon>Brachionus</taxon>
    </lineage>
</organism>
<evidence type="ECO:0000313" key="2">
    <source>
        <dbReference type="Proteomes" id="UP000276133"/>
    </source>
</evidence>
<sequence>MAGAMPVLAARSSVDLVDWKSSVRTANKLIRMGFFFEWLGKNGFYSGYGMLKFEGMSGVFGGININEREC</sequence>
<proteinExistence type="predicted"/>
<dbReference type="EMBL" id="REGN01001518">
    <property type="protein sequence ID" value="RNA34168.1"/>
    <property type="molecule type" value="Genomic_DNA"/>
</dbReference>
<name>A0A3M7SF17_BRAPC</name>
<reference evidence="1 2" key="1">
    <citation type="journal article" date="2018" name="Sci. Rep.">
        <title>Genomic signatures of local adaptation to the degree of environmental predictability in rotifers.</title>
        <authorList>
            <person name="Franch-Gras L."/>
            <person name="Hahn C."/>
            <person name="Garcia-Roger E.M."/>
            <person name="Carmona M.J."/>
            <person name="Serra M."/>
            <person name="Gomez A."/>
        </authorList>
    </citation>
    <scope>NUCLEOTIDE SEQUENCE [LARGE SCALE GENOMIC DNA]</scope>
    <source>
        <strain evidence="1">HYR1</strain>
    </source>
</reference>
<gene>
    <name evidence="1" type="ORF">BpHYR1_003064</name>
</gene>
<evidence type="ECO:0000313" key="1">
    <source>
        <dbReference type="EMBL" id="RNA34168.1"/>
    </source>
</evidence>